<dbReference type="GO" id="GO:0016989">
    <property type="term" value="F:sigma factor antagonist activity"/>
    <property type="evidence" value="ECO:0007669"/>
    <property type="project" value="TreeGrafter"/>
</dbReference>
<feature type="region of interest" description="Disordered" evidence="9">
    <location>
        <begin position="235"/>
        <end position="255"/>
    </location>
</feature>
<dbReference type="RefSeq" id="WP_012932999.1">
    <property type="nucleotide sequence ID" value="NC_013739.1"/>
</dbReference>
<protein>
    <recommendedName>
        <fullName evidence="8">Regulator of SigK</fullName>
    </recommendedName>
    <alternativeName>
        <fullName evidence="7">Sigma-K anti-sigma factor RskA</fullName>
    </alternativeName>
</protein>
<dbReference type="Pfam" id="PF10099">
    <property type="entry name" value="RskA_C"/>
    <property type="match status" value="1"/>
</dbReference>
<organism evidence="13 14">
    <name type="scientific">Conexibacter woesei (strain DSM 14684 / CCUG 47730 / CIP 108061 / JCM 11494 / NBRC 100937 / ID131577)</name>
    <dbReference type="NCBI Taxonomy" id="469383"/>
    <lineage>
        <taxon>Bacteria</taxon>
        <taxon>Bacillati</taxon>
        <taxon>Actinomycetota</taxon>
        <taxon>Thermoleophilia</taxon>
        <taxon>Solirubrobacterales</taxon>
        <taxon>Conexibacteraceae</taxon>
        <taxon>Conexibacter</taxon>
    </lineage>
</organism>
<keyword evidence="4 10" id="KW-0812">Transmembrane</keyword>
<dbReference type="InterPro" id="IPR018764">
    <property type="entry name" value="RskA_C"/>
</dbReference>
<keyword evidence="6 10" id="KW-0472">Membrane</keyword>
<evidence type="ECO:0000256" key="8">
    <source>
        <dbReference type="ARBA" id="ARBA00030803"/>
    </source>
</evidence>
<dbReference type="AlphaFoldDB" id="D3EZX2"/>
<dbReference type="PANTHER" id="PTHR37461:SF1">
    <property type="entry name" value="ANTI-SIGMA-K FACTOR RSKA"/>
    <property type="match status" value="1"/>
</dbReference>
<dbReference type="Gene3D" id="1.10.10.1320">
    <property type="entry name" value="Anti-sigma factor, zinc-finger domain"/>
    <property type="match status" value="1"/>
</dbReference>
<dbReference type="PANTHER" id="PTHR37461">
    <property type="entry name" value="ANTI-SIGMA-K FACTOR RSKA"/>
    <property type="match status" value="1"/>
</dbReference>
<comment type="subcellular location">
    <subcellularLocation>
        <location evidence="2">Cell membrane</location>
    </subcellularLocation>
    <subcellularLocation>
        <location evidence="1">Membrane</location>
        <topology evidence="1">Single-pass membrane protein</topology>
    </subcellularLocation>
</comment>
<feature type="transmembrane region" description="Helical" evidence="10">
    <location>
        <begin position="116"/>
        <end position="140"/>
    </location>
</feature>
<dbReference type="HOGENOM" id="CLU_1040610_0_0_11"/>
<gene>
    <name evidence="13" type="ordered locus">Cwoe_1520</name>
</gene>
<evidence type="ECO:0000256" key="2">
    <source>
        <dbReference type="ARBA" id="ARBA00004236"/>
    </source>
</evidence>
<evidence type="ECO:0000256" key="1">
    <source>
        <dbReference type="ARBA" id="ARBA00004167"/>
    </source>
</evidence>
<reference evidence="14" key="2">
    <citation type="submission" date="2010-01" db="EMBL/GenBank/DDBJ databases">
        <title>The complete genome of Conexibacter woesei DSM 14684.</title>
        <authorList>
            <consortium name="US DOE Joint Genome Institute (JGI-PGF)"/>
            <person name="Lucas S."/>
            <person name="Copeland A."/>
            <person name="Lapidus A."/>
            <person name="Glavina del Rio T."/>
            <person name="Dalin E."/>
            <person name="Tice H."/>
            <person name="Bruce D."/>
            <person name="Goodwin L."/>
            <person name="Pitluck S."/>
            <person name="Kyrpides N."/>
            <person name="Mavromatis K."/>
            <person name="Ivanova N."/>
            <person name="Mikhailova N."/>
            <person name="Chertkov O."/>
            <person name="Brettin T."/>
            <person name="Detter J.C."/>
            <person name="Han C."/>
            <person name="Larimer F."/>
            <person name="Land M."/>
            <person name="Hauser L."/>
            <person name="Markowitz V."/>
            <person name="Cheng J.-F."/>
            <person name="Hugenholtz P."/>
            <person name="Woyke T."/>
            <person name="Wu D."/>
            <person name="Pukall R."/>
            <person name="Steenblock K."/>
            <person name="Schneider S."/>
            <person name="Klenk H.-P."/>
            <person name="Eisen J.A."/>
        </authorList>
    </citation>
    <scope>NUCLEOTIDE SEQUENCE [LARGE SCALE GENOMIC DNA]</scope>
    <source>
        <strain evidence="14">DSM 14684 / CIP 108061 / JCM 11494 / NBRC 100937 / ID131577</strain>
    </source>
</reference>
<evidence type="ECO:0000256" key="9">
    <source>
        <dbReference type="SAM" id="MobiDB-lite"/>
    </source>
</evidence>
<evidence type="ECO:0000259" key="11">
    <source>
        <dbReference type="Pfam" id="PF10099"/>
    </source>
</evidence>
<evidence type="ECO:0000256" key="5">
    <source>
        <dbReference type="ARBA" id="ARBA00022989"/>
    </source>
</evidence>
<dbReference type="Proteomes" id="UP000008229">
    <property type="component" value="Chromosome"/>
</dbReference>
<dbReference type="GO" id="GO:0005886">
    <property type="term" value="C:plasma membrane"/>
    <property type="evidence" value="ECO:0007669"/>
    <property type="project" value="UniProtKB-SubCell"/>
</dbReference>
<evidence type="ECO:0000313" key="13">
    <source>
        <dbReference type="EMBL" id="ADB49948.1"/>
    </source>
</evidence>
<feature type="domain" description="Putative zinc-finger" evidence="12">
    <location>
        <begin position="10"/>
        <end position="41"/>
    </location>
</feature>
<dbReference type="GO" id="GO:0006417">
    <property type="term" value="P:regulation of translation"/>
    <property type="evidence" value="ECO:0007669"/>
    <property type="project" value="TreeGrafter"/>
</dbReference>
<evidence type="ECO:0000256" key="3">
    <source>
        <dbReference type="ARBA" id="ARBA00022475"/>
    </source>
</evidence>
<reference evidence="13 14" key="1">
    <citation type="journal article" date="2010" name="Stand. Genomic Sci.">
        <title>Complete genome sequence of Conexibacter woesei type strain (ID131577).</title>
        <authorList>
            <person name="Pukall R."/>
            <person name="Lapidus A."/>
            <person name="Glavina Del Rio T."/>
            <person name="Copeland A."/>
            <person name="Tice H."/>
            <person name="Cheng J.-F."/>
            <person name="Lucas S."/>
            <person name="Chen F."/>
            <person name="Nolan M."/>
            <person name="Bruce D."/>
            <person name="Goodwin L."/>
            <person name="Pitluck S."/>
            <person name="Mavromatis K."/>
            <person name="Ivanova N."/>
            <person name="Ovchinnikova G."/>
            <person name="Pati A."/>
            <person name="Chen A."/>
            <person name="Palaniappan K."/>
            <person name="Land M."/>
            <person name="Hauser L."/>
            <person name="Chang Y.-J."/>
            <person name="Jeffries C.D."/>
            <person name="Chain P."/>
            <person name="Meincke L."/>
            <person name="Sims D."/>
            <person name="Brettin T."/>
            <person name="Detter J.C."/>
            <person name="Rohde M."/>
            <person name="Goeker M."/>
            <person name="Bristow J."/>
            <person name="Eisen J.A."/>
            <person name="Markowitz V."/>
            <person name="Kyrpides N.C."/>
            <person name="Klenk H.-P."/>
            <person name="Hugenholtz P."/>
        </authorList>
    </citation>
    <scope>NUCLEOTIDE SEQUENCE [LARGE SCALE GENOMIC DNA]</scope>
    <source>
        <strain evidence="14">DSM 14684 / CIP 108061 / JCM 11494 / NBRC 100937 / ID131577</strain>
    </source>
</reference>
<evidence type="ECO:0000256" key="7">
    <source>
        <dbReference type="ARBA" id="ARBA00029829"/>
    </source>
</evidence>
<evidence type="ECO:0000256" key="10">
    <source>
        <dbReference type="SAM" id="Phobius"/>
    </source>
</evidence>
<evidence type="ECO:0000313" key="14">
    <source>
        <dbReference type="Proteomes" id="UP000008229"/>
    </source>
</evidence>
<accession>D3EZX2</accession>
<feature type="domain" description="Anti-sigma K factor RskA C-terminal" evidence="11">
    <location>
        <begin position="125"/>
        <end position="249"/>
    </location>
</feature>
<dbReference type="KEGG" id="cwo:Cwoe_1520"/>
<sequence length="255" mass="26843">MKPADGHSRWEEDLAAYAIGALDPRDTVAFAAHLAECDRCRGELHRLAPAVELLPASVEQVDPPPALRGRIMAAIAAEPHAARSVDAASPPPHRRRTDRQPPPPPRRSWRERIRGWHVPALPAAATAAALAAAFAIGFAVRGGGDGGSQPQRTTVPVASLAPGADVRAQLVSSGGSWQLDVGRMPALPPGRVYQAWVMRRGRDVEPSTVFVLARNGSGTVAIPQSLGAGDQVLVTREPRGGSDRPTSAPLLQASV</sequence>
<dbReference type="InterPro" id="IPR027383">
    <property type="entry name" value="Znf_put"/>
</dbReference>
<feature type="region of interest" description="Disordered" evidence="9">
    <location>
        <begin position="79"/>
        <end position="110"/>
    </location>
</feature>
<keyword evidence="14" id="KW-1185">Reference proteome</keyword>
<dbReference type="Pfam" id="PF13490">
    <property type="entry name" value="zf-HC2"/>
    <property type="match status" value="1"/>
</dbReference>
<dbReference type="InterPro" id="IPR041916">
    <property type="entry name" value="Anti_sigma_zinc_sf"/>
</dbReference>
<dbReference type="OrthoDB" id="153510at2"/>
<evidence type="ECO:0000256" key="6">
    <source>
        <dbReference type="ARBA" id="ARBA00023136"/>
    </source>
</evidence>
<dbReference type="eggNOG" id="COG5343">
    <property type="taxonomic scope" value="Bacteria"/>
</dbReference>
<keyword evidence="3" id="KW-1003">Cell membrane</keyword>
<dbReference type="EMBL" id="CP001854">
    <property type="protein sequence ID" value="ADB49948.1"/>
    <property type="molecule type" value="Genomic_DNA"/>
</dbReference>
<dbReference type="STRING" id="469383.Cwoe_1520"/>
<dbReference type="InterPro" id="IPR051474">
    <property type="entry name" value="Anti-sigma-K/W_factor"/>
</dbReference>
<evidence type="ECO:0000256" key="4">
    <source>
        <dbReference type="ARBA" id="ARBA00022692"/>
    </source>
</evidence>
<name>D3EZX2_CONWI</name>
<keyword evidence="5 10" id="KW-1133">Transmembrane helix</keyword>
<proteinExistence type="predicted"/>
<evidence type="ECO:0000259" key="12">
    <source>
        <dbReference type="Pfam" id="PF13490"/>
    </source>
</evidence>